<dbReference type="RefSeq" id="WP_251834569.1">
    <property type="nucleotide sequence ID" value="NZ_JACSQG010000001.1"/>
</dbReference>
<gene>
    <name evidence="2" type="ORF">H9642_01105</name>
</gene>
<keyword evidence="2" id="KW-0808">Transferase</keyword>
<dbReference type="Proteomes" id="UP000611945">
    <property type="component" value="Unassembled WGS sequence"/>
</dbReference>
<dbReference type="InterPro" id="IPR029063">
    <property type="entry name" value="SAM-dependent_MTases_sf"/>
</dbReference>
<protein>
    <submittedName>
        <fullName evidence="2">Methyltransferase</fullName>
    </submittedName>
</protein>
<keyword evidence="2" id="KW-0489">Methyltransferase</keyword>
<accession>A0ABR8TJ32</accession>
<name>A0ABR8TJ32_9PSED</name>
<comment type="caution">
    <text evidence="2">The sequence shown here is derived from an EMBL/GenBank/DDBJ whole genome shotgun (WGS) entry which is preliminary data.</text>
</comment>
<evidence type="ECO:0000313" key="2">
    <source>
        <dbReference type="EMBL" id="MBD7975782.1"/>
    </source>
</evidence>
<dbReference type="InterPro" id="IPR025714">
    <property type="entry name" value="Methyltranfer_dom"/>
</dbReference>
<reference evidence="2 3" key="1">
    <citation type="submission" date="2020-08" db="EMBL/GenBank/DDBJ databases">
        <title>A Genomic Blueprint of the Chicken Gut Microbiome.</title>
        <authorList>
            <person name="Gilroy R."/>
            <person name="Ravi A."/>
            <person name="Getino M."/>
            <person name="Pursley I."/>
            <person name="Horton D.L."/>
            <person name="Alikhan N.-F."/>
            <person name="Baker D."/>
            <person name="Gharbi K."/>
            <person name="Hall N."/>
            <person name="Watson M."/>
            <person name="Adriaenssens E.M."/>
            <person name="Foster-Nyarko E."/>
            <person name="Jarju S."/>
            <person name="Secka A."/>
            <person name="Antonio M."/>
            <person name="Oren A."/>
            <person name="Chaudhuri R."/>
            <person name="La Ragione R.M."/>
            <person name="Hildebrand F."/>
            <person name="Pallen M.J."/>
        </authorList>
    </citation>
    <scope>NUCLEOTIDE SEQUENCE [LARGE SCALE GENOMIC DNA]</scope>
    <source>
        <strain evidence="2 3">Sa2CUA2</strain>
    </source>
</reference>
<feature type="domain" description="Methyltransferase" evidence="1">
    <location>
        <begin position="106"/>
        <end position="228"/>
    </location>
</feature>
<dbReference type="EMBL" id="JACSQG010000001">
    <property type="protein sequence ID" value="MBD7975782.1"/>
    <property type="molecule type" value="Genomic_DNA"/>
</dbReference>
<evidence type="ECO:0000313" key="3">
    <source>
        <dbReference type="Proteomes" id="UP000611945"/>
    </source>
</evidence>
<dbReference type="PANTHER" id="PTHR13369">
    <property type="match status" value="1"/>
</dbReference>
<keyword evidence="3" id="KW-1185">Reference proteome</keyword>
<sequence length="396" mass="44828">MPSRLAAHFRSLNSFLLRHQDLWRPRPFTHRHLPWEHQHPELGHWLRRRSLADAETAHHQPALLREAPAPFPALAAEALALSQVETLFCAPPQDHAEPVAVPGRKWQQIQAFCDHLQFDQAPQHWLDWCAGKGHLGHHLASNGTALTCLERDEALVSAGQLLARRSLPMARHLHQDVMAEDAARHLGPSITPVALHACGDLHVRLLQLAVRQGCRQLAIAPCCYNRIADDSYQPLSTAGHTSTLRLSRDELGLPLSETVTAGARVRRQRDLSMARRLSFDLLQRQLRNIDEYLNTPSLPAGWLNKSCADYCRELAALKNLPDPGEQDWPALEAAGWQRLAEVRNLELVRGLFRRPLELWLVLDRALFLEEQGFQVRLGHFCPSELTPRNLLLIAER</sequence>
<dbReference type="Pfam" id="PF13679">
    <property type="entry name" value="Methyltransf_32"/>
    <property type="match status" value="1"/>
</dbReference>
<dbReference type="GO" id="GO:0008168">
    <property type="term" value="F:methyltransferase activity"/>
    <property type="evidence" value="ECO:0007669"/>
    <property type="project" value="UniProtKB-KW"/>
</dbReference>
<dbReference type="GO" id="GO:0032259">
    <property type="term" value="P:methylation"/>
    <property type="evidence" value="ECO:0007669"/>
    <property type="project" value="UniProtKB-KW"/>
</dbReference>
<dbReference type="SUPFAM" id="SSF53335">
    <property type="entry name" value="S-adenosyl-L-methionine-dependent methyltransferases"/>
    <property type="match status" value="1"/>
</dbReference>
<dbReference type="PANTHER" id="PTHR13369:SF0">
    <property type="entry name" value="GLUTATHIONE S-TRANSFERASE C-TERMINAL DOMAIN-CONTAINING PROTEIN"/>
    <property type="match status" value="1"/>
</dbReference>
<proteinExistence type="predicted"/>
<evidence type="ECO:0000259" key="1">
    <source>
        <dbReference type="Pfam" id="PF13679"/>
    </source>
</evidence>
<organism evidence="2 3">
    <name type="scientific">Serpens gallinarum</name>
    <dbReference type="NCBI Taxonomy" id="2763075"/>
    <lineage>
        <taxon>Bacteria</taxon>
        <taxon>Pseudomonadati</taxon>
        <taxon>Pseudomonadota</taxon>
        <taxon>Gammaproteobacteria</taxon>
        <taxon>Pseudomonadales</taxon>
        <taxon>Pseudomonadaceae</taxon>
        <taxon>Pseudomonas</taxon>
    </lineage>
</organism>